<dbReference type="InterPro" id="IPR009091">
    <property type="entry name" value="RCC1/BLIP-II"/>
</dbReference>
<proteinExistence type="predicted"/>
<dbReference type="AlphaFoldDB" id="A0A6A6WGQ3"/>
<feature type="repeat" description="RCC1" evidence="1">
    <location>
        <begin position="276"/>
        <end position="339"/>
    </location>
</feature>
<dbReference type="PROSITE" id="PS50012">
    <property type="entry name" value="RCC1_3"/>
    <property type="match status" value="2"/>
</dbReference>
<dbReference type="Proteomes" id="UP000799437">
    <property type="component" value="Unassembled WGS sequence"/>
</dbReference>
<dbReference type="GO" id="GO:0005743">
    <property type="term" value="C:mitochondrial inner membrane"/>
    <property type="evidence" value="ECO:0007669"/>
    <property type="project" value="TreeGrafter"/>
</dbReference>
<evidence type="ECO:0000256" key="1">
    <source>
        <dbReference type="PROSITE-ProRule" id="PRU00235"/>
    </source>
</evidence>
<dbReference type="InterPro" id="IPR000408">
    <property type="entry name" value="Reg_chr_condens"/>
</dbReference>
<dbReference type="EMBL" id="ML996567">
    <property type="protein sequence ID" value="KAF2760817.1"/>
    <property type="molecule type" value="Genomic_DNA"/>
</dbReference>
<dbReference type="PANTHER" id="PTHR47563">
    <property type="entry name" value="PROTEIN FMP25, MITOCHONDRIAL"/>
    <property type="match status" value="1"/>
</dbReference>
<evidence type="ECO:0000256" key="2">
    <source>
        <dbReference type="SAM" id="MobiDB-lite"/>
    </source>
</evidence>
<feature type="region of interest" description="Disordered" evidence="2">
    <location>
        <begin position="73"/>
        <end position="100"/>
    </location>
</feature>
<dbReference type="PROSITE" id="PS00626">
    <property type="entry name" value="RCC1_2"/>
    <property type="match status" value="1"/>
</dbReference>
<dbReference type="SUPFAM" id="SSF50985">
    <property type="entry name" value="RCC1/BLIP-II"/>
    <property type="match status" value="1"/>
</dbReference>
<keyword evidence="4" id="KW-1185">Reference proteome</keyword>
<evidence type="ECO:0000313" key="3">
    <source>
        <dbReference type="EMBL" id="KAF2760817.1"/>
    </source>
</evidence>
<accession>A0A6A6WGQ3</accession>
<gene>
    <name evidence="3" type="ORF">EJ05DRAFT_473417</name>
</gene>
<organism evidence="3 4">
    <name type="scientific">Pseudovirgaria hyperparasitica</name>
    <dbReference type="NCBI Taxonomy" id="470096"/>
    <lineage>
        <taxon>Eukaryota</taxon>
        <taxon>Fungi</taxon>
        <taxon>Dikarya</taxon>
        <taxon>Ascomycota</taxon>
        <taxon>Pezizomycotina</taxon>
        <taxon>Dothideomycetes</taxon>
        <taxon>Dothideomycetes incertae sedis</taxon>
        <taxon>Acrospermales</taxon>
        <taxon>Acrospermaceae</taxon>
        <taxon>Pseudovirgaria</taxon>
    </lineage>
</organism>
<dbReference type="Pfam" id="PF13540">
    <property type="entry name" value="RCC1_2"/>
    <property type="match status" value="1"/>
</dbReference>
<dbReference type="Gene3D" id="2.130.10.30">
    <property type="entry name" value="Regulator of chromosome condensation 1/beta-lactamase-inhibitor protein II"/>
    <property type="match status" value="1"/>
</dbReference>
<sequence length="591" mass="64746">MLKSRPIAQAASAIKISSRGFHPHPGTGDTRVATRVYSPYAARRQQHFFRSVATVIVLGSFATAWQWSRELHAEEPPAANEPQFEKPRKKASSKEENRDIISSQHLQVRRSWENPGVYAWGSNAGKVVAPDSNEPFIKTARRIPYFDGKVLRDVKLDKTYGAAIDDKGDLIQWGTQFSTEDYTPQVTLRHKDLVSLSLSRDRIIALSSNGTVYSIPASKSDQQAGSKCQESSWVPFWTSRASISYRKIEPSNLAWGEKISSVSSGIEHALLLTTKGRVYSFASASDTFPSRGQLGIPGLLFRTRPAGPADQPHEITTLRGFPITQISAGDHHSLAADRDGRVFAFGDNSFGQLGLDTSEPSFVDTPALVPLTRLYSGTSQVPRVTRIAAGGTNSYFTIDATRVASAADDESESRSARLAMGRVTADTWACGQGIWGALGNGRWTHVASTPVKIPSLSGLYEYDEAAKQAIPIRLARLSVGTNHVAAVMDNVTEVSAADSRYASENATNWGADILFFGNNEFYQLGTGKRNNVSNPVYIQPLDAVAERKVRGKEEHRFQITPKKKVSVNGRKVEMEQRVECGRHVTAVYSGV</sequence>
<dbReference type="RefSeq" id="XP_033603268.1">
    <property type="nucleotide sequence ID" value="XM_033743399.1"/>
</dbReference>
<feature type="repeat" description="RCC1" evidence="1">
    <location>
        <begin position="340"/>
        <end position="400"/>
    </location>
</feature>
<protein>
    <submittedName>
        <fullName evidence="3">Mitochondrial protein-like protein Fmp25</fullName>
    </submittedName>
</protein>
<reference evidence="3" key="1">
    <citation type="journal article" date="2020" name="Stud. Mycol.">
        <title>101 Dothideomycetes genomes: a test case for predicting lifestyles and emergence of pathogens.</title>
        <authorList>
            <person name="Haridas S."/>
            <person name="Albert R."/>
            <person name="Binder M."/>
            <person name="Bloem J."/>
            <person name="Labutti K."/>
            <person name="Salamov A."/>
            <person name="Andreopoulos B."/>
            <person name="Baker S."/>
            <person name="Barry K."/>
            <person name="Bills G."/>
            <person name="Bluhm B."/>
            <person name="Cannon C."/>
            <person name="Castanera R."/>
            <person name="Culley D."/>
            <person name="Daum C."/>
            <person name="Ezra D."/>
            <person name="Gonzalez J."/>
            <person name="Henrissat B."/>
            <person name="Kuo A."/>
            <person name="Liang C."/>
            <person name="Lipzen A."/>
            <person name="Lutzoni F."/>
            <person name="Magnuson J."/>
            <person name="Mondo S."/>
            <person name="Nolan M."/>
            <person name="Ohm R."/>
            <person name="Pangilinan J."/>
            <person name="Park H.-J."/>
            <person name="Ramirez L."/>
            <person name="Alfaro M."/>
            <person name="Sun H."/>
            <person name="Tritt A."/>
            <person name="Yoshinaga Y."/>
            <person name="Zwiers L.-H."/>
            <person name="Turgeon B."/>
            <person name="Goodwin S."/>
            <person name="Spatafora J."/>
            <person name="Crous P."/>
            <person name="Grigoriev I."/>
        </authorList>
    </citation>
    <scope>NUCLEOTIDE SEQUENCE</scope>
    <source>
        <strain evidence="3">CBS 121739</strain>
    </source>
</reference>
<dbReference type="OrthoDB" id="10256179at2759"/>
<dbReference type="GO" id="GO:0034551">
    <property type="term" value="P:mitochondrial respiratory chain complex III assembly"/>
    <property type="evidence" value="ECO:0007669"/>
    <property type="project" value="TreeGrafter"/>
</dbReference>
<dbReference type="InterPro" id="IPR053245">
    <property type="entry name" value="MitoProcess-Associated"/>
</dbReference>
<name>A0A6A6WGQ3_9PEZI</name>
<dbReference type="GeneID" id="54484453"/>
<dbReference type="FunFam" id="2.130.10.30:FF:000027">
    <property type="entry name" value="Protein FMP25, mitochondrial"/>
    <property type="match status" value="1"/>
</dbReference>
<dbReference type="PANTHER" id="PTHR47563:SF1">
    <property type="entry name" value="PROTEIN FMP25, MITOCHONDRIAL"/>
    <property type="match status" value="1"/>
</dbReference>
<evidence type="ECO:0000313" key="4">
    <source>
        <dbReference type="Proteomes" id="UP000799437"/>
    </source>
</evidence>